<sequence>MPSSSTSSSALTIRKLEYNEIEQAAQTLVESFETDPFVVFCLPDPLSSKHESSNSDQISPTVKTQRDAYIRALFYFMTYQGTAYTIGDDYGCVAVWVPPGSQFVVTTWSLLRSGAWRVLYQIPIRGIRRTFMTSDAGAEAKKRALLPQSSNVTSFDKSSTSTSSTSTNINNNNNNNNNNTPQIKNDYENHWYLAIIGTKKKSQNQGLAKTLIRHFTEKADQAGIKCYLESTSRNNVEYVYKKAGFHVVEEIVLEDDGVTCTIFCMVRNPGAGPQP</sequence>
<dbReference type="AlphaFoldDB" id="A0A5E8BVK3"/>
<dbReference type="InterPro" id="IPR052523">
    <property type="entry name" value="Trichothecene_AcTrans"/>
</dbReference>
<dbReference type="GO" id="GO:0016747">
    <property type="term" value="F:acyltransferase activity, transferring groups other than amino-acyl groups"/>
    <property type="evidence" value="ECO:0007669"/>
    <property type="project" value="InterPro"/>
</dbReference>
<dbReference type="SUPFAM" id="SSF55729">
    <property type="entry name" value="Acyl-CoA N-acyltransferases (Nat)"/>
    <property type="match status" value="1"/>
</dbReference>
<evidence type="ECO:0000256" key="1">
    <source>
        <dbReference type="SAM" id="MobiDB-lite"/>
    </source>
</evidence>
<name>A0A5E8BVK3_9ASCO</name>
<evidence type="ECO:0000259" key="2">
    <source>
        <dbReference type="Pfam" id="PF13673"/>
    </source>
</evidence>
<organism evidence="3 4">
    <name type="scientific">Magnusiomyces paraingens</name>
    <dbReference type="NCBI Taxonomy" id="2606893"/>
    <lineage>
        <taxon>Eukaryota</taxon>
        <taxon>Fungi</taxon>
        <taxon>Dikarya</taxon>
        <taxon>Ascomycota</taxon>
        <taxon>Saccharomycotina</taxon>
        <taxon>Dipodascomycetes</taxon>
        <taxon>Dipodascales</taxon>
        <taxon>Dipodascaceae</taxon>
        <taxon>Magnusiomyces</taxon>
    </lineage>
</organism>
<dbReference type="CDD" id="cd04301">
    <property type="entry name" value="NAT_SF"/>
    <property type="match status" value="1"/>
</dbReference>
<proteinExistence type="predicted"/>
<gene>
    <name evidence="3" type="ORF">SAPINGB_P004619</name>
</gene>
<dbReference type="EMBL" id="CABVLU010000003">
    <property type="protein sequence ID" value="VVT55483.1"/>
    <property type="molecule type" value="Genomic_DNA"/>
</dbReference>
<dbReference type="PANTHER" id="PTHR42791">
    <property type="entry name" value="GNAT FAMILY ACETYLTRANSFERASE"/>
    <property type="match status" value="1"/>
</dbReference>
<dbReference type="RefSeq" id="XP_031855225.1">
    <property type="nucleotide sequence ID" value="XM_031999334.1"/>
</dbReference>
<dbReference type="Pfam" id="PF13673">
    <property type="entry name" value="Acetyltransf_10"/>
    <property type="match status" value="1"/>
</dbReference>
<dbReference type="Gene3D" id="3.40.630.30">
    <property type="match status" value="1"/>
</dbReference>
<dbReference type="PANTHER" id="PTHR42791:SF1">
    <property type="entry name" value="N-ACETYLTRANSFERASE DOMAIN-CONTAINING PROTEIN"/>
    <property type="match status" value="1"/>
</dbReference>
<dbReference type="InterPro" id="IPR000182">
    <property type="entry name" value="GNAT_dom"/>
</dbReference>
<reference evidence="3 4" key="1">
    <citation type="submission" date="2019-09" db="EMBL/GenBank/DDBJ databases">
        <authorList>
            <person name="Brejova B."/>
        </authorList>
    </citation>
    <scope>NUCLEOTIDE SEQUENCE [LARGE SCALE GENOMIC DNA]</scope>
</reference>
<feature type="domain" description="N-acetyltransferase" evidence="2">
    <location>
        <begin position="192"/>
        <end position="260"/>
    </location>
</feature>
<feature type="region of interest" description="Disordered" evidence="1">
    <location>
        <begin position="149"/>
        <end position="183"/>
    </location>
</feature>
<dbReference type="Proteomes" id="UP000398389">
    <property type="component" value="Unassembled WGS sequence"/>
</dbReference>
<accession>A0A5E8BVK3</accession>
<evidence type="ECO:0000313" key="3">
    <source>
        <dbReference type="EMBL" id="VVT55483.1"/>
    </source>
</evidence>
<dbReference type="InterPro" id="IPR016181">
    <property type="entry name" value="Acyl_CoA_acyltransferase"/>
</dbReference>
<dbReference type="GeneID" id="43583434"/>
<dbReference type="OrthoDB" id="544277at2759"/>
<keyword evidence="4" id="KW-1185">Reference proteome</keyword>
<protein>
    <recommendedName>
        <fullName evidence="2">N-acetyltransferase domain-containing protein</fullName>
    </recommendedName>
</protein>
<feature type="compositionally biased region" description="Low complexity" evidence="1">
    <location>
        <begin position="158"/>
        <end position="180"/>
    </location>
</feature>
<evidence type="ECO:0000313" key="4">
    <source>
        <dbReference type="Proteomes" id="UP000398389"/>
    </source>
</evidence>